<dbReference type="GO" id="GO:0020037">
    <property type="term" value="F:heme binding"/>
    <property type="evidence" value="ECO:0007669"/>
    <property type="project" value="UniProtKB-UniRule"/>
</dbReference>
<comment type="subcellular location">
    <subcellularLocation>
        <location evidence="1">Membrane</location>
    </subcellularLocation>
</comment>
<dbReference type="PROSITE" id="PS00191">
    <property type="entry name" value="CYTOCHROME_B5_1"/>
    <property type="match status" value="1"/>
</dbReference>
<keyword evidence="5 8" id="KW-0408">Iron</keyword>
<accession>A0A2A4IU75</accession>
<dbReference type="AlphaFoldDB" id="A0A2A4IU75"/>
<evidence type="ECO:0000256" key="8">
    <source>
        <dbReference type="RuleBase" id="RU362121"/>
    </source>
</evidence>
<dbReference type="PROSITE" id="PS50255">
    <property type="entry name" value="CYTOCHROME_B5_2"/>
    <property type="match status" value="1"/>
</dbReference>
<evidence type="ECO:0000256" key="5">
    <source>
        <dbReference type="ARBA" id="ARBA00023004"/>
    </source>
</evidence>
<evidence type="ECO:0000256" key="7">
    <source>
        <dbReference type="ARBA" id="ARBA00038168"/>
    </source>
</evidence>
<gene>
    <name evidence="10" type="ORF">B5V51_13324</name>
</gene>
<keyword evidence="3" id="KW-0812">Transmembrane</keyword>
<dbReference type="InterPro" id="IPR018506">
    <property type="entry name" value="Cyt_B5_heme-BS"/>
</dbReference>
<keyword evidence="6" id="KW-0472">Membrane</keyword>
<name>A0A2A4IU75_HELVI</name>
<dbReference type="PRINTS" id="PR00363">
    <property type="entry name" value="CYTOCHROMEB5"/>
</dbReference>
<comment type="similarity">
    <text evidence="7 8">Belongs to the cytochrome b5 family.</text>
</comment>
<dbReference type="GO" id="GO:0016020">
    <property type="term" value="C:membrane"/>
    <property type="evidence" value="ECO:0007669"/>
    <property type="project" value="UniProtKB-SubCell"/>
</dbReference>
<keyword evidence="4 8" id="KW-0479">Metal-binding</keyword>
<dbReference type="InterPro" id="IPR050668">
    <property type="entry name" value="Cytochrome_b5"/>
</dbReference>
<dbReference type="SMART" id="SM01117">
    <property type="entry name" value="Cyt-b5"/>
    <property type="match status" value="1"/>
</dbReference>
<dbReference type="PANTHER" id="PTHR19359">
    <property type="entry name" value="CYTOCHROME B5"/>
    <property type="match status" value="1"/>
</dbReference>
<dbReference type="GO" id="GO:0046872">
    <property type="term" value="F:metal ion binding"/>
    <property type="evidence" value="ECO:0007669"/>
    <property type="project" value="UniProtKB-UniRule"/>
</dbReference>
<evidence type="ECO:0000256" key="2">
    <source>
        <dbReference type="ARBA" id="ARBA00022617"/>
    </source>
</evidence>
<evidence type="ECO:0000313" key="10">
    <source>
        <dbReference type="EMBL" id="PCG62948.1"/>
    </source>
</evidence>
<evidence type="ECO:0000259" key="9">
    <source>
        <dbReference type="PROSITE" id="PS50255"/>
    </source>
</evidence>
<organism evidence="10">
    <name type="scientific">Heliothis virescens</name>
    <name type="common">Tobacco budworm moth</name>
    <dbReference type="NCBI Taxonomy" id="7102"/>
    <lineage>
        <taxon>Eukaryota</taxon>
        <taxon>Metazoa</taxon>
        <taxon>Ecdysozoa</taxon>
        <taxon>Arthropoda</taxon>
        <taxon>Hexapoda</taxon>
        <taxon>Insecta</taxon>
        <taxon>Pterygota</taxon>
        <taxon>Neoptera</taxon>
        <taxon>Endopterygota</taxon>
        <taxon>Lepidoptera</taxon>
        <taxon>Glossata</taxon>
        <taxon>Ditrysia</taxon>
        <taxon>Noctuoidea</taxon>
        <taxon>Noctuidae</taxon>
        <taxon>Heliothinae</taxon>
        <taxon>Heliothis</taxon>
    </lineage>
</organism>
<dbReference type="EMBL" id="NWSH01007486">
    <property type="protein sequence ID" value="PCG62949.1"/>
    <property type="molecule type" value="Genomic_DNA"/>
</dbReference>
<sequence length="122" mass="13357">MGDVKQYTLAEVRARRGTNGQPLWIVYKDGVYDVTNYIDEHPGGAETILEEAGQDATSAFEDIGHSSDARAVLQKYKIGEIVEEEKRFDANGKKKKKVVAVKPDDKPTSRSCLGVITCGLLG</sequence>
<evidence type="ECO:0000256" key="4">
    <source>
        <dbReference type="ARBA" id="ARBA00022723"/>
    </source>
</evidence>
<protein>
    <recommendedName>
        <fullName evidence="9">Cytochrome b5 heme-binding domain-containing protein</fullName>
    </recommendedName>
</protein>
<dbReference type="Gene3D" id="3.10.120.10">
    <property type="entry name" value="Cytochrome b5-like heme/steroid binding domain"/>
    <property type="match status" value="1"/>
</dbReference>
<evidence type="ECO:0000256" key="1">
    <source>
        <dbReference type="ARBA" id="ARBA00004370"/>
    </source>
</evidence>
<feature type="domain" description="Cytochrome b5 heme-binding" evidence="9">
    <location>
        <begin position="4"/>
        <end position="82"/>
    </location>
</feature>
<dbReference type="InterPro" id="IPR036400">
    <property type="entry name" value="Cyt_B5-like_heme/steroid_sf"/>
</dbReference>
<dbReference type="SUPFAM" id="SSF55856">
    <property type="entry name" value="Cytochrome b5-like heme/steroid binding domain"/>
    <property type="match status" value="1"/>
</dbReference>
<evidence type="ECO:0000256" key="3">
    <source>
        <dbReference type="ARBA" id="ARBA00022692"/>
    </source>
</evidence>
<comment type="caution">
    <text evidence="10">The sequence shown here is derived from an EMBL/GenBank/DDBJ whole genome shotgun (WGS) entry which is preliminary data.</text>
</comment>
<dbReference type="InterPro" id="IPR001199">
    <property type="entry name" value="Cyt_B5-like_heme/steroid-bd"/>
</dbReference>
<evidence type="ECO:0000256" key="6">
    <source>
        <dbReference type="ARBA" id="ARBA00023136"/>
    </source>
</evidence>
<proteinExistence type="inferred from homology"/>
<keyword evidence="2 8" id="KW-0349">Heme</keyword>
<dbReference type="STRING" id="7102.A0A2A4IU75"/>
<dbReference type="FunFam" id="3.10.120.10:FF:000002">
    <property type="entry name" value="Cytochrome b5 type B"/>
    <property type="match status" value="1"/>
</dbReference>
<dbReference type="Pfam" id="PF00173">
    <property type="entry name" value="Cyt-b5"/>
    <property type="match status" value="1"/>
</dbReference>
<dbReference type="EMBL" id="NWSH01007486">
    <property type="protein sequence ID" value="PCG62948.1"/>
    <property type="molecule type" value="Genomic_DNA"/>
</dbReference>
<reference evidence="10" key="1">
    <citation type="submission" date="2017-09" db="EMBL/GenBank/DDBJ databases">
        <title>Contemporary evolution of a Lepidopteran species, Heliothis virescens, in response to modern agricultural practices.</title>
        <authorList>
            <person name="Fritz M.L."/>
            <person name="Deyonke A.M."/>
            <person name="Papanicolaou A."/>
            <person name="Micinski S."/>
            <person name="Westbrook J."/>
            <person name="Gould F."/>
        </authorList>
    </citation>
    <scope>NUCLEOTIDE SEQUENCE [LARGE SCALE GENOMIC DNA]</scope>
    <source>
        <strain evidence="10">HvINT-</strain>
        <tissue evidence="10">Whole body</tissue>
    </source>
</reference>